<evidence type="ECO:0000313" key="1">
    <source>
        <dbReference type="EMBL" id="CEK74983.1"/>
    </source>
</evidence>
<feature type="non-terminal residue" evidence="1">
    <location>
        <position position="99"/>
    </location>
</feature>
<reference evidence="1" key="1">
    <citation type="submission" date="2014-12" db="EMBL/GenBank/DDBJ databases">
        <title>Insight into the proteome of Arion vulgaris.</title>
        <authorList>
            <person name="Aradska J."/>
            <person name="Bulat T."/>
            <person name="Smidak R."/>
            <person name="Sarate P."/>
            <person name="Gangsoo J."/>
            <person name="Sialana F."/>
            <person name="Bilban M."/>
            <person name="Lubec G."/>
        </authorList>
    </citation>
    <scope>NUCLEOTIDE SEQUENCE</scope>
    <source>
        <tissue evidence="1">Skin</tissue>
    </source>
</reference>
<gene>
    <name evidence="1" type="primary">ORF93436</name>
</gene>
<organism evidence="1">
    <name type="scientific">Arion vulgaris</name>
    <dbReference type="NCBI Taxonomy" id="1028688"/>
    <lineage>
        <taxon>Eukaryota</taxon>
        <taxon>Metazoa</taxon>
        <taxon>Spiralia</taxon>
        <taxon>Lophotrochozoa</taxon>
        <taxon>Mollusca</taxon>
        <taxon>Gastropoda</taxon>
        <taxon>Heterobranchia</taxon>
        <taxon>Euthyneura</taxon>
        <taxon>Panpulmonata</taxon>
        <taxon>Eupulmonata</taxon>
        <taxon>Stylommatophora</taxon>
        <taxon>Helicina</taxon>
        <taxon>Arionoidea</taxon>
        <taxon>Arionidae</taxon>
        <taxon>Arion</taxon>
    </lineage>
</organism>
<proteinExistence type="predicted"/>
<dbReference type="AlphaFoldDB" id="A0A0B7A2H8"/>
<feature type="non-terminal residue" evidence="1">
    <location>
        <position position="1"/>
    </location>
</feature>
<sequence length="99" mass="11718">KISQEIVPVLIQEDVPNQNQALSLAEERKLRTDGFDRTYTYHSPWRTINVPPKYQRYLSYSNSRRLESRRRRSLKMTSNLCPDGFIKSATDKVLCRDRD</sequence>
<dbReference type="EMBL" id="HACG01028118">
    <property type="protein sequence ID" value="CEK74983.1"/>
    <property type="molecule type" value="Transcribed_RNA"/>
</dbReference>
<name>A0A0B7A2H8_9EUPU</name>
<accession>A0A0B7A2H8</accession>
<protein>
    <submittedName>
        <fullName evidence="1">Uncharacterized protein</fullName>
    </submittedName>
</protein>